<name>A0A061RVV2_9CHLO</name>
<sequence>SNHAKRFFELFKAEPARAPALHSLEDDVRVSIGQDFAVAAQLLEVCTVDFCY</sequence>
<reference evidence="1" key="1">
    <citation type="submission" date="2014-05" db="EMBL/GenBank/DDBJ databases">
        <title>The transcriptome of the halophilic microalga Tetraselmis sp. GSL018 isolated from the Great Salt Lake, Utah.</title>
        <authorList>
            <person name="Jinkerson R.E."/>
            <person name="D'Adamo S."/>
            <person name="Posewitz M.C."/>
        </authorList>
    </citation>
    <scope>NUCLEOTIDE SEQUENCE</scope>
    <source>
        <strain evidence="1">GSL018</strain>
    </source>
</reference>
<evidence type="ECO:0000313" key="1">
    <source>
        <dbReference type="EMBL" id="JAC74830.1"/>
    </source>
</evidence>
<proteinExistence type="predicted"/>
<accession>A0A061RVV2</accession>
<dbReference type="EMBL" id="GBEZ01010898">
    <property type="protein sequence ID" value="JAC74830.1"/>
    <property type="molecule type" value="Transcribed_RNA"/>
</dbReference>
<feature type="non-terminal residue" evidence="1">
    <location>
        <position position="1"/>
    </location>
</feature>
<dbReference type="AlphaFoldDB" id="A0A061RVV2"/>
<protein>
    <submittedName>
        <fullName evidence="1">Uncharacterized protein</fullName>
    </submittedName>
</protein>
<organism evidence="1">
    <name type="scientific">Tetraselmis sp. GSL018</name>
    <dbReference type="NCBI Taxonomy" id="582737"/>
    <lineage>
        <taxon>Eukaryota</taxon>
        <taxon>Viridiplantae</taxon>
        <taxon>Chlorophyta</taxon>
        <taxon>core chlorophytes</taxon>
        <taxon>Chlorodendrophyceae</taxon>
        <taxon>Chlorodendrales</taxon>
        <taxon>Chlorodendraceae</taxon>
        <taxon>Tetraselmis</taxon>
    </lineage>
</organism>
<gene>
    <name evidence="1" type="ORF">TSPGSL018_24869</name>
</gene>